<evidence type="ECO:0000313" key="1">
    <source>
        <dbReference type="EMBL" id="GAA4809466.1"/>
    </source>
</evidence>
<sequence length="243" mass="26176">MTIDVLTLRGIGEAIGQDAPLQTDHVITELDPTRFRHVPVRWDVTYGPIGVGADRAFDRSLALGVHQVLGAIDATENPAVLVAYSGGAALAGHAAAEIGRGLHPHLDVRAVVLIADPFQPAHVCGDVWGVAGSRDVHGIPATWVWDRRDPIPCTPKLSPLRTIADQSAAMSLADPAAWGRDLVDRVKAGRWQPSAFNPFDLFATFRRYQHAAALATNYLTGLHYRAYQNRGAEAAQFIRGVVG</sequence>
<keyword evidence="2" id="KW-1185">Reference proteome</keyword>
<dbReference type="Proteomes" id="UP001500839">
    <property type="component" value="Unassembled WGS sequence"/>
</dbReference>
<dbReference type="EMBL" id="BAABKQ010000001">
    <property type="protein sequence ID" value="GAA4809466.1"/>
    <property type="molecule type" value="Genomic_DNA"/>
</dbReference>
<dbReference type="InterPro" id="IPR029058">
    <property type="entry name" value="AB_hydrolase_fold"/>
</dbReference>
<proteinExistence type="predicted"/>
<comment type="caution">
    <text evidence="1">The sequence shown here is derived from an EMBL/GenBank/DDBJ whole genome shotgun (WGS) entry which is preliminary data.</text>
</comment>
<reference evidence="2" key="1">
    <citation type="journal article" date="2019" name="Int. J. Syst. Evol. Microbiol.">
        <title>The Global Catalogue of Microorganisms (GCM) 10K type strain sequencing project: providing services to taxonomists for standard genome sequencing and annotation.</title>
        <authorList>
            <consortium name="The Broad Institute Genomics Platform"/>
            <consortium name="The Broad Institute Genome Sequencing Center for Infectious Disease"/>
            <person name="Wu L."/>
            <person name="Ma J."/>
        </authorList>
    </citation>
    <scope>NUCLEOTIDE SEQUENCE [LARGE SCALE GENOMIC DNA]</scope>
    <source>
        <strain evidence="2">JCM 18542</strain>
    </source>
</reference>
<dbReference type="RefSeq" id="WP_200170766.1">
    <property type="nucleotide sequence ID" value="NZ_BAABKQ010000001.1"/>
</dbReference>
<gene>
    <name evidence="1" type="ORF">GCM10023353_11800</name>
</gene>
<dbReference type="SUPFAM" id="SSF53474">
    <property type="entry name" value="alpha/beta-Hydrolases"/>
    <property type="match status" value="1"/>
</dbReference>
<dbReference type="Gene3D" id="3.40.50.1820">
    <property type="entry name" value="alpha/beta hydrolase"/>
    <property type="match status" value="1"/>
</dbReference>
<accession>A0ABP9CF71</accession>
<evidence type="ECO:0000313" key="2">
    <source>
        <dbReference type="Proteomes" id="UP001500839"/>
    </source>
</evidence>
<organism evidence="1 2">
    <name type="scientific">Tomitella cavernea</name>
    <dbReference type="NCBI Taxonomy" id="1387982"/>
    <lineage>
        <taxon>Bacteria</taxon>
        <taxon>Bacillati</taxon>
        <taxon>Actinomycetota</taxon>
        <taxon>Actinomycetes</taxon>
        <taxon>Mycobacteriales</taxon>
        <taxon>Tomitella</taxon>
    </lineage>
</organism>
<protein>
    <recommendedName>
        <fullName evidence="3">PE-PPE domain-containing protein</fullName>
    </recommendedName>
</protein>
<name>A0ABP9CF71_9ACTN</name>
<evidence type="ECO:0008006" key="3">
    <source>
        <dbReference type="Google" id="ProtNLM"/>
    </source>
</evidence>